<feature type="compositionally biased region" description="Low complexity" evidence="1">
    <location>
        <begin position="273"/>
        <end position="286"/>
    </location>
</feature>
<dbReference type="EMBL" id="JAPFFF010000001">
    <property type="protein sequence ID" value="KAK8898974.1"/>
    <property type="molecule type" value="Genomic_DNA"/>
</dbReference>
<feature type="compositionally biased region" description="Polar residues" evidence="1">
    <location>
        <begin position="148"/>
        <end position="165"/>
    </location>
</feature>
<proteinExistence type="predicted"/>
<feature type="compositionally biased region" description="Polar residues" evidence="1">
    <location>
        <begin position="35"/>
        <end position="48"/>
    </location>
</feature>
<feature type="region of interest" description="Disordered" evidence="1">
    <location>
        <begin position="35"/>
        <end position="65"/>
    </location>
</feature>
<feature type="region of interest" description="Disordered" evidence="1">
    <location>
        <begin position="302"/>
        <end position="376"/>
    </location>
</feature>
<reference evidence="2 3" key="1">
    <citation type="submission" date="2024-04" db="EMBL/GenBank/DDBJ databases">
        <title>Tritrichomonas musculus Genome.</title>
        <authorList>
            <person name="Alves-Ferreira E."/>
            <person name="Grigg M."/>
            <person name="Lorenzi H."/>
            <person name="Galac M."/>
        </authorList>
    </citation>
    <scope>NUCLEOTIDE SEQUENCE [LARGE SCALE GENOMIC DNA]</scope>
    <source>
        <strain evidence="2 3">EAF2021</strain>
    </source>
</reference>
<keyword evidence="3" id="KW-1185">Reference proteome</keyword>
<dbReference type="Proteomes" id="UP001470230">
    <property type="component" value="Unassembled WGS sequence"/>
</dbReference>
<sequence>MSFLDSYLVDQKLNKYHRLIEREKAETSEYITTPRAKTNTQHTSSQGISTNFTTNFSSNRSTSPITRSYQMAPYSQKDNFSFNSSLSQSKTNSFMTSNRNKSRISDSDDDYSENLFKKSIQVITKIERHTRSSSSSRAQSPSSPRSQKNLSQDSSTSTPPKNSNKPESEQDEERDLQISDLENSPKNASNETTNSNNSPAKSNSPKGNKDYMDIKDSTSPLKALKRGLSSIFISQFHKKNNNKDESNDYKSSNIKTITSNSPRSRSLTNSNKSYYGSPSFSPGSDFEQSSWMKIPARHSPNFILSDGSNDSPSRRYHLSSRSSSPSRSPKTNKYSPKYNDSIKEQNFASFSSSLNKSRSPPSPTNKSGSKYSYQSTVNRSIKQKSFSSDSTEENIFAISKNTGNNLSSYHQKSNFPIKPTKSPLKFSTKFDSIEVSSDTESDQFLSFNKRNYNFSSKTTNLSTRYTNNSSTNINDELSSSDTESNYNFNQYDNDDFIRNLPKAETKLTKKFSKQISSLFSPENQRRKDYVIISDSDSSSSSNFHPKPPPFVNSKFRSGIDDNISKYRSKTNSFKNNYEQKGQINFNTLSSSDSDSEYHQSTSAMTRTTLNNDDLSTSSEIEPIKHSNYQSSSISGNSFGRISNRASQYSNISSYSLKSTSLNRNSNQSQNLGSSGLSSSKNTEVEIVTGSPHILRQSTSKAPYRFKPSTINLNNDSDSEDEFFEALKDTIKANESVLNSLDV</sequence>
<feature type="compositionally biased region" description="Low complexity" evidence="1">
    <location>
        <begin position="49"/>
        <end position="63"/>
    </location>
</feature>
<feature type="region of interest" description="Disordered" evidence="1">
    <location>
        <begin position="126"/>
        <end position="215"/>
    </location>
</feature>
<accession>A0ABR2L6J5</accession>
<feature type="compositionally biased region" description="Low complexity" evidence="1">
    <location>
        <begin position="659"/>
        <end position="681"/>
    </location>
</feature>
<gene>
    <name evidence="2" type="ORF">M9Y10_001269</name>
</gene>
<comment type="caution">
    <text evidence="2">The sequence shown here is derived from an EMBL/GenBank/DDBJ whole genome shotgun (WGS) entry which is preliminary data.</text>
</comment>
<feature type="compositionally biased region" description="Polar residues" evidence="1">
    <location>
        <begin position="87"/>
        <end position="99"/>
    </location>
</feature>
<feature type="compositionally biased region" description="Low complexity" evidence="1">
    <location>
        <begin position="187"/>
        <end position="206"/>
    </location>
</feature>
<feature type="region of interest" description="Disordered" evidence="1">
    <location>
        <begin position="585"/>
        <end position="636"/>
    </location>
</feature>
<feature type="region of interest" description="Disordered" evidence="1">
    <location>
        <begin position="87"/>
        <end position="110"/>
    </location>
</feature>
<feature type="compositionally biased region" description="Low complexity" evidence="1">
    <location>
        <begin position="626"/>
        <end position="636"/>
    </location>
</feature>
<evidence type="ECO:0000256" key="1">
    <source>
        <dbReference type="SAM" id="MobiDB-lite"/>
    </source>
</evidence>
<organism evidence="2 3">
    <name type="scientific">Tritrichomonas musculus</name>
    <dbReference type="NCBI Taxonomy" id="1915356"/>
    <lineage>
        <taxon>Eukaryota</taxon>
        <taxon>Metamonada</taxon>
        <taxon>Parabasalia</taxon>
        <taxon>Tritrichomonadida</taxon>
        <taxon>Tritrichomonadidae</taxon>
        <taxon>Tritrichomonas</taxon>
    </lineage>
</organism>
<feature type="compositionally biased region" description="Low complexity" evidence="1">
    <location>
        <begin position="349"/>
        <end position="359"/>
    </location>
</feature>
<feature type="region of interest" description="Disordered" evidence="1">
    <location>
        <begin position="534"/>
        <end position="556"/>
    </location>
</feature>
<feature type="region of interest" description="Disordered" evidence="1">
    <location>
        <begin position="240"/>
        <end position="287"/>
    </location>
</feature>
<feature type="compositionally biased region" description="Low complexity" evidence="1">
    <location>
        <begin position="319"/>
        <end position="329"/>
    </location>
</feature>
<feature type="region of interest" description="Disordered" evidence="1">
    <location>
        <begin position="659"/>
        <end position="683"/>
    </location>
</feature>
<feature type="compositionally biased region" description="Polar residues" evidence="1">
    <location>
        <begin position="364"/>
        <end position="376"/>
    </location>
</feature>
<protein>
    <submittedName>
        <fullName evidence="2">Uncharacterized protein</fullName>
    </submittedName>
</protein>
<feature type="compositionally biased region" description="Polar residues" evidence="1">
    <location>
        <begin position="249"/>
        <end position="272"/>
    </location>
</feature>
<feature type="compositionally biased region" description="Low complexity" evidence="1">
    <location>
        <begin position="132"/>
        <end position="147"/>
    </location>
</feature>
<evidence type="ECO:0000313" key="2">
    <source>
        <dbReference type="EMBL" id="KAK8898974.1"/>
    </source>
</evidence>
<name>A0ABR2L6J5_9EUKA</name>
<evidence type="ECO:0000313" key="3">
    <source>
        <dbReference type="Proteomes" id="UP001470230"/>
    </source>
</evidence>
<feature type="compositionally biased region" description="Polar residues" evidence="1">
    <location>
        <begin position="598"/>
        <end position="619"/>
    </location>
</feature>